<feature type="non-terminal residue" evidence="1">
    <location>
        <position position="1"/>
    </location>
</feature>
<evidence type="ECO:0000313" key="1">
    <source>
        <dbReference type="EMBL" id="CAG8715524.1"/>
    </source>
</evidence>
<feature type="non-terminal residue" evidence="1">
    <location>
        <position position="50"/>
    </location>
</feature>
<evidence type="ECO:0000313" key="2">
    <source>
        <dbReference type="Proteomes" id="UP000789860"/>
    </source>
</evidence>
<dbReference type="Proteomes" id="UP000789860">
    <property type="component" value="Unassembled WGS sequence"/>
</dbReference>
<comment type="caution">
    <text evidence="1">The sequence shown here is derived from an EMBL/GenBank/DDBJ whole genome shotgun (WGS) entry which is preliminary data.</text>
</comment>
<name>A0ACA9PS91_9GLOM</name>
<organism evidence="1 2">
    <name type="scientific">Scutellospora calospora</name>
    <dbReference type="NCBI Taxonomy" id="85575"/>
    <lineage>
        <taxon>Eukaryota</taxon>
        <taxon>Fungi</taxon>
        <taxon>Fungi incertae sedis</taxon>
        <taxon>Mucoromycota</taxon>
        <taxon>Glomeromycotina</taxon>
        <taxon>Glomeromycetes</taxon>
        <taxon>Diversisporales</taxon>
        <taxon>Gigasporaceae</taxon>
        <taxon>Scutellospora</taxon>
    </lineage>
</organism>
<dbReference type="EMBL" id="CAJVPM010045046">
    <property type="protein sequence ID" value="CAG8715524.1"/>
    <property type="molecule type" value="Genomic_DNA"/>
</dbReference>
<sequence length="50" mass="5769">YVLDECIHDEGVFVLVKDYPSVEICSDDDLNYVPCRTIYHCTYVKVVLSP</sequence>
<accession>A0ACA9PS91</accession>
<proteinExistence type="predicted"/>
<keyword evidence="2" id="KW-1185">Reference proteome</keyword>
<reference evidence="1" key="1">
    <citation type="submission" date="2021-06" db="EMBL/GenBank/DDBJ databases">
        <authorList>
            <person name="Kallberg Y."/>
            <person name="Tangrot J."/>
            <person name="Rosling A."/>
        </authorList>
    </citation>
    <scope>NUCLEOTIDE SEQUENCE</scope>
    <source>
        <strain evidence="1">AU212A</strain>
    </source>
</reference>
<gene>
    <name evidence="1" type="ORF">SCALOS_LOCUS11045</name>
</gene>
<protein>
    <submittedName>
        <fullName evidence="1">1406_t:CDS:1</fullName>
    </submittedName>
</protein>